<organism evidence="1 2">
    <name type="scientific">Plantibacter cousiniae</name>
    <name type="common">nom. nud.</name>
    <dbReference type="NCBI Taxonomy" id="199709"/>
    <lineage>
        <taxon>Bacteria</taxon>
        <taxon>Bacillati</taxon>
        <taxon>Actinomycetota</taxon>
        <taxon>Actinomycetes</taxon>
        <taxon>Micrococcales</taxon>
        <taxon>Microbacteriaceae</taxon>
        <taxon>Plantibacter</taxon>
    </lineage>
</organism>
<dbReference type="Proteomes" id="UP000190827">
    <property type="component" value="Unassembled WGS sequence"/>
</dbReference>
<protein>
    <recommendedName>
        <fullName evidence="3">DUF1579 domain-containing protein</fullName>
    </recommendedName>
</protein>
<name>A0ABY1LIG2_9MICO</name>
<gene>
    <name evidence="1" type="ORF">SAMN06295973_0925</name>
</gene>
<keyword evidence="2" id="KW-1185">Reference proteome</keyword>
<evidence type="ECO:0000313" key="1">
    <source>
        <dbReference type="EMBL" id="SKC43842.1"/>
    </source>
</evidence>
<reference evidence="1 2" key="1">
    <citation type="submission" date="2017-02" db="EMBL/GenBank/DDBJ databases">
        <authorList>
            <person name="Varghese N."/>
            <person name="Submissions S."/>
        </authorList>
    </citation>
    <scope>NUCLEOTIDE SEQUENCE [LARGE SCALE GENOMIC DNA]</scope>
    <source>
        <strain evidence="1 2">VKM Ac-1787</strain>
    </source>
</reference>
<sequence>MDQQKGPAMSTSERPDFARAITADGPTPLYPRRMVRFGQFVGSWDVHSKRLDDESGEWVESDFRWIVSYILEGRAVQDVQLVANGAEPSGWETVSTALRVYDRLMGAWRVNYVEPRRGEFCQLVATPHRSDGIRQDGTRNDDKLIRWNFSGITEDSYTWESWVSDDEGVTWWLQEHNEGRRIT</sequence>
<evidence type="ECO:0000313" key="2">
    <source>
        <dbReference type="Proteomes" id="UP000190827"/>
    </source>
</evidence>
<accession>A0ABY1LIG2</accession>
<comment type="caution">
    <text evidence="1">The sequence shown here is derived from an EMBL/GenBank/DDBJ whole genome shotgun (WGS) entry which is preliminary data.</text>
</comment>
<proteinExistence type="predicted"/>
<evidence type="ECO:0008006" key="3">
    <source>
        <dbReference type="Google" id="ProtNLM"/>
    </source>
</evidence>
<dbReference type="EMBL" id="FUZO01000001">
    <property type="protein sequence ID" value="SKC43842.1"/>
    <property type="molecule type" value="Genomic_DNA"/>
</dbReference>